<evidence type="ECO:0000256" key="1">
    <source>
        <dbReference type="SAM" id="MobiDB-lite"/>
    </source>
</evidence>
<reference evidence="2" key="1">
    <citation type="submission" date="2021-02" db="EMBL/GenBank/DDBJ databases">
        <title>First Annotated Genome of the Yellow-green Alga Tribonema minus.</title>
        <authorList>
            <person name="Mahan K.M."/>
        </authorList>
    </citation>
    <scope>NUCLEOTIDE SEQUENCE</scope>
    <source>
        <strain evidence="2">UTEX B ZZ1240</strain>
    </source>
</reference>
<sequence length="505" mass="55890">MASSSEAVERARPNAPTAPANRQDIMSRVLTSMAGHRLLPKEGWSLNRAIHDTVAPTVNAHLVAGRATPAIAHRLLENTSRRHVTEEDCDDSVHFEQPLPSLLESFKLLTFDNTVNACDGMLPAGLRVLELVGRHHRWLDEVPPGLRVLKLRAHQHPLPQLPDTLHTALQGLRLGCEFKQSLKLDFRKFKGRYRECCRKVKARAGGFGNFGESQAPTAPANHHEIMRRVFTSMAGRRLLPKESWSLNRAIHDTAAPTVEVHLVAGSASPAIAHCLLEGIVRRLIVNLTMEGDFTKIQAHPLSLPPSLVRLSLRGFRVHWQDLIALLSPAVANVEVHSCLFASDIRSHAVTILSLPEGLSSLQMAACNTVSSGRVIFSRAPTPELADLPPGLRVLKLRAYEHPLPPLPHTLETLPAPPLPDDWPAHLEHLVYWATAASDSEDRAWVDHLPLTLTRLELNGCAVLDGAVPQTLQELRLGRELRHAFDLDVKKFTGTIKINSNRSDWD</sequence>
<gene>
    <name evidence="2" type="ORF">JKP88DRAFT_279006</name>
</gene>
<accession>A0A836CCC0</accession>
<organism evidence="2 3">
    <name type="scientific">Tribonema minus</name>
    <dbReference type="NCBI Taxonomy" id="303371"/>
    <lineage>
        <taxon>Eukaryota</taxon>
        <taxon>Sar</taxon>
        <taxon>Stramenopiles</taxon>
        <taxon>Ochrophyta</taxon>
        <taxon>PX clade</taxon>
        <taxon>Xanthophyceae</taxon>
        <taxon>Tribonematales</taxon>
        <taxon>Tribonemataceae</taxon>
        <taxon>Tribonema</taxon>
    </lineage>
</organism>
<feature type="region of interest" description="Disordered" evidence="1">
    <location>
        <begin position="1"/>
        <end position="24"/>
    </location>
</feature>
<keyword evidence="3" id="KW-1185">Reference proteome</keyword>
<dbReference type="AlphaFoldDB" id="A0A836CCC0"/>
<protein>
    <submittedName>
        <fullName evidence="2">Uncharacterized protein</fullName>
    </submittedName>
</protein>
<comment type="caution">
    <text evidence="2">The sequence shown here is derived from an EMBL/GenBank/DDBJ whole genome shotgun (WGS) entry which is preliminary data.</text>
</comment>
<dbReference type="Proteomes" id="UP000664859">
    <property type="component" value="Unassembled WGS sequence"/>
</dbReference>
<proteinExistence type="predicted"/>
<feature type="compositionally biased region" description="Low complexity" evidence="1">
    <location>
        <begin position="13"/>
        <end position="22"/>
    </location>
</feature>
<evidence type="ECO:0000313" key="2">
    <source>
        <dbReference type="EMBL" id="KAG5181150.1"/>
    </source>
</evidence>
<dbReference type="EMBL" id="JAFCMP010000335">
    <property type="protein sequence ID" value="KAG5181150.1"/>
    <property type="molecule type" value="Genomic_DNA"/>
</dbReference>
<name>A0A836CCC0_9STRA</name>
<evidence type="ECO:0000313" key="3">
    <source>
        <dbReference type="Proteomes" id="UP000664859"/>
    </source>
</evidence>